<gene>
    <name evidence="1" type="ORF">SAMN05216255_0194</name>
</gene>
<reference evidence="2" key="1">
    <citation type="submission" date="2017-06" db="EMBL/GenBank/DDBJ databases">
        <authorList>
            <person name="Varghese N."/>
            <person name="Submissions S."/>
        </authorList>
    </citation>
    <scope>NUCLEOTIDE SEQUENCE [LARGE SCALE GENOMIC DNA]</scope>
    <source>
        <strain evidence="2">CIP 108523</strain>
    </source>
</reference>
<evidence type="ECO:0000313" key="1">
    <source>
        <dbReference type="EMBL" id="SNR79049.1"/>
    </source>
</evidence>
<name>A0A238Z7N1_9PSED</name>
<keyword evidence="2" id="KW-1185">Reference proteome</keyword>
<dbReference type="EMBL" id="FZOG01000001">
    <property type="protein sequence ID" value="SNR79049.1"/>
    <property type="molecule type" value="Genomic_DNA"/>
</dbReference>
<organism evidence="1 2">
    <name type="scientific">Pseudomonas segetis</name>
    <dbReference type="NCBI Taxonomy" id="298908"/>
    <lineage>
        <taxon>Bacteria</taxon>
        <taxon>Pseudomonadati</taxon>
        <taxon>Pseudomonadota</taxon>
        <taxon>Gammaproteobacteria</taxon>
        <taxon>Pseudomonadales</taxon>
        <taxon>Pseudomonadaceae</taxon>
        <taxon>Pseudomonas</taxon>
    </lineage>
</organism>
<accession>A0A238Z7N1</accession>
<sequence length="159" mass="16815">MPSISIQQVRLAQIKSSSYSAKVAANSATGFGDPNISRRTSAPYPAAGAFFVPAATCYGGCAWDTFGYAGCLLSRFANLRTAATHNRLATVRGSSTTVGAPLMKHLHALNPPPIQQHIASLKARAISALHADSSLSVRLARYNEAMRRTRALETKGGAQ</sequence>
<protein>
    <submittedName>
        <fullName evidence="1">Uncharacterized protein</fullName>
    </submittedName>
</protein>
<proteinExistence type="predicted"/>
<dbReference type="AlphaFoldDB" id="A0A238Z7N1"/>
<dbReference type="Proteomes" id="UP000242915">
    <property type="component" value="Unassembled WGS sequence"/>
</dbReference>
<evidence type="ECO:0000313" key="2">
    <source>
        <dbReference type="Proteomes" id="UP000242915"/>
    </source>
</evidence>